<dbReference type="EMBL" id="JGZB01000001">
    <property type="protein sequence ID" value="KFI69476.1"/>
    <property type="molecule type" value="Genomic_DNA"/>
</dbReference>
<protein>
    <recommendedName>
        <fullName evidence="4">DUF4391 domain-containing protein</fullName>
    </recommendedName>
</protein>
<dbReference type="Proteomes" id="UP000029052">
    <property type="component" value="Unassembled WGS sequence"/>
</dbReference>
<feature type="coiled-coil region" evidence="1">
    <location>
        <begin position="190"/>
        <end position="217"/>
    </location>
</feature>
<gene>
    <name evidence="2" type="ORF">BMAGN_1183</name>
</gene>
<dbReference type="eggNOG" id="ENOG502ZJU4">
    <property type="taxonomic scope" value="Bacteria"/>
</dbReference>
<organism evidence="2 3">
    <name type="scientific">Bifidobacterium magnum</name>
    <dbReference type="NCBI Taxonomy" id="1692"/>
    <lineage>
        <taxon>Bacteria</taxon>
        <taxon>Bacillati</taxon>
        <taxon>Actinomycetota</taxon>
        <taxon>Actinomycetes</taxon>
        <taxon>Bifidobacteriales</taxon>
        <taxon>Bifidobacteriaceae</taxon>
        <taxon>Bifidobacterium</taxon>
    </lineage>
</organism>
<dbReference type="Pfam" id="PF14335">
    <property type="entry name" value="DUF4391"/>
    <property type="match status" value="1"/>
</dbReference>
<name>A0A087BEM6_9BIFI</name>
<dbReference type="AlphaFoldDB" id="A0A087BEM6"/>
<accession>A0A087BEM6</accession>
<evidence type="ECO:0000256" key="1">
    <source>
        <dbReference type="SAM" id="Coils"/>
    </source>
</evidence>
<dbReference type="InterPro" id="IPR025503">
    <property type="entry name" value="DUF4391"/>
</dbReference>
<evidence type="ECO:0000313" key="2">
    <source>
        <dbReference type="EMBL" id="KFI69476.1"/>
    </source>
</evidence>
<keyword evidence="1" id="KW-0175">Coiled coil</keyword>
<keyword evidence="3" id="KW-1185">Reference proteome</keyword>
<evidence type="ECO:0008006" key="4">
    <source>
        <dbReference type="Google" id="ProtNLM"/>
    </source>
</evidence>
<reference evidence="2 3" key="1">
    <citation type="submission" date="2014-03" db="EMBL/GenBank/DDBJ databases">
        <title>Genomics of Bifidobacteria.</title>
        <authorList>
            <person name="Ventura M."/>
            <person name="Milani C."/>
            <person name="Lugli G.A."/>
        </authorList>
    </citation>
    <scope>NUCLEOTIDE SEQUENCE [LARGE SCALE GENOMIC DNA]</scope>
    <source>
        <strain evidence="2 3">LMG 11591</strain>
    </source>
</reference>
<proteinExistence type="predicted"/>
<evidence type="ECO:0000313" key="3">
    <source>
        <dbReference type="Proteomes" id="UP000029052"/>
    </source>
</evidence>
<sequence>MTMATCEGVSIQTFGWPAACAVPEEKSTLPKGLFARNVRLSDSTKKTLVNTVRAIRLLGIVRDANTSLEPSPSMPEVLVMALPLNGADATVPNAVIELIAAQRKSGIVFVCLRETEDGSVQAALAVRRKMPSKAGREPVHEIFATDWTPVGDLMLPGIDECDSLQQFWDAICAYVALDDYGSGIGDVDTAIRMRRERDQLEQDIAKLSKDHARAKDQTKRNAIFKQLQSRKRALADLEAQAGLVAE</sequence>
<comment type="caution">
    <text evidence="2">The sequence shown here is derived from an EMBL/GenBank/DDBJ whole genome shotgun (WGS) entry which is preliminary data.</text>
</comment>